<accession>A0A1W6Q5H6</accession>
<evidence type="ECO:0000256" key="1">
    <source>
        <dbReference type="SAM" id="Phobius"/>
    </source>
</evidence>
<gene>
    <name evidence="2" type="primary">ND6</name>
</gene>
<feature type="transmembrane region" description="Helical" evidence="1">
    <location>
        <begin position="122"/>
        <end position="146"/>
    </location>
</feature>
<evidence type="ECO:0000313" key="2">
    <source>
        <dbReference type="EMBL" id="ARO34989.1"/>
    </source>
</evidence>
<dbReference type="EMBL" id="KY249249">
    <property type="protein sequence ID" value="ARO34989.1"/>
    <property type="molecule type" value="Genomic_DNA"/>
</dbReference>
<proteinExistence type="predicted"/>
<feature type="transmembrane region" description="Helical" evidence="1">
    <location>
        <begin position="81"/>
        <end position="102"/>
    </location>
</feature>
<keyword evidence="1" id="KW-0812">Transmembrane</keyword>
<sequence>MASVILYILMILSYTLIVSLSPLQIALILLMMSVLFSVLVAMVISSWLAYLLFLIYVGGILVLFMFMVFLSTNQILGLSRLGMICLSMMGVLFTPLLLLSQFDVDMKNSLGLGQGASFEFSFGVWAVFLGVTLLGSFLGISEALFLKGKVVSVAYE</sequence>
<keyword evidence="2" id="KW-0496">Mitochondrion</keyword>
<organism evidence="2">
    <name type="scientific">Cerion tridentatum costellata</name>
    <dbReference type="NCBI Taxonomy" id="1108932"/>
    <lineage>
        <taxon>Eukaryota</taxon>
        <taxon>Metazoa</taxon>
        <taxon>Spiralia</taxon>
        <taxon>Lophotrochozoa</taxon>
        <taxon>Mollusca</taxon>
        <taxon>Gastropoda</taxon>
        <taxon>Heterobranchia</taxon>
        <taxon>Euthyneura</taxon>
        <taxon>Panpulmonata</taxon>
        <taxon>Eupulmonata</taxon>
        <taxon>Stylommatophora</taxon>
        <taxon>Helicina</taxon>
        <taxon>Urocoptoidea</taxon>
        <taxon>Cerionidae</taxon>
        <taxon>Cerion</taxon>
    </lineage>
</organism>
<name>A0A1W6Q5H6_9EUPU</name>
<keyword evidence="1" id="KW-0472">Membrane</keyword>
<geneLocation type="mitochondrion" evidence="2"/>
<dbReference type="AlphaFoldDB" id="A0A1W6Q5H6"/>
<protein>
    <submittedName>
        <fullName evidence="2">NADH dehydrogenase subunit 6</fullName>
    </submittedName>
</protein>
<feature type="transmembrane region" description="Helical" evidence="1">
    <location>
        <begin position="12"/>
        <end position="41"/>
    </location>
</feature>
<reference evidence="2" key="1">
    <citation type="submission" date="2016-11" db="EMBL/GenBank/DDBJ databases">
        <title>The complete mitochondrial genome of Cerion tridentatum costellata Pilsbry, 1946 (Gastropoda: Stylommatophora: Cerionidae).</title>
        <authorList>
            <person name="Harasewych M.G."/>
            <person name="Gonzalez V.L."/>
            <person name="Windsor A.M."/>
            <person name="Halloran M."/>
        </authorList>
    </citation>
    <scope>NUCLEOTIDE SEQUENCE</scope>
</reference>
<keyword evidence="1" id="KW-1133">Transmembrane helix</keyword>
<feature type="transmembrane region" description="Helical" evidence="1">
    <location>
        <begin position="47"/>
        <end position="69"/>
    </location>
</feature>